<accession>A0A850PEC8</accession>
<sequence length="260" mass="28435">MHDFTITLYALEGDGVSVRADIFATKVQKTVAALNRADKASNDGKKTAVLVVESLEYASASISFRERVSGSAAIRSSGAALLIAAISSINTNPENISPIYKSFLPYAQSLVTGLDKKFSHAVISGKSGEKIRVDNFFSSQVEIALRSNQMKESMYFSGIEDGAFDGQIKVLDDRGEMPRGKIILTAGGQEIDCIFKKDMIENIRVSQRVSVEGSAYYSSTSLLPQRVFVRSITKIDNNADLSRWRSAFKFDDSEDSWGGN</sequence>
<dbReference type="RefSeq" id="WP_176613262.1">
    <property type="nucleotide sequence ID" value="NZ_JABXXR010000035.1"/>
</dbReference>
<protein>
    <submittedName>
        <fullName evidence="1">Uncharacterized protein</fullName>
    </submittedName>
</protein>
<reference evidence="1 2" key="1">
    <citation type="submission" date="2020-06" db="EMBL/GenBank/DDBJ databases">
        <title>Description of novel acetic acid bacteria.</title>
        <authorList>
            <person name="Sombolestani A."/>
        </authorList>
    </citation>
    <scope>NUCLEOTIDE SEQUENCE [LARGE SCALE GENOMIC DNA]</scope>
    <source>
        <strain evidence="1 2">LMG 27010</strain>
    </source>
</reference>
<evidence type="ECO:0000313" key="2">
    <source>
        <dbReference type="Proteomes" id="UP000585665"/>
    </source>
</evidence>
<dbReference type="EMBL" id="JABXXR010000035">
    <property type="protein sequence ID" value="NVN40292.1"/>
    <property type="molecule type" value="Genomic_DNA"/>
</dbReference>
<dbReference type="Proteomes" id="UP000585665">
    <property type="component" value="Unassembled WGS sequence"/>
</dbReference>
<evidence type="ECO:0000313" key="1">
    <source>
        <dbReference type="EMBL" id="NVN40292.1"/>
    </source>
</evidence>
<organism evidence="1 2">
    <name type="scientific">Ameyamaea chiangmaiensis</name>
    <dbReference type="NCBI Taxonomy" id="442969"/>
    <lineage>
        <taxon>Bacteria</taxon>
        <taxon>Pseudomonadati</taxon>
        <taxon>Pseudomonadota</taxon>
        <taxon>Alphaproteobacteria</taxon>
        <taxon>Acetobacterales</taxon>
        <taxon>Acetobacteraceae</taxon>
        <taxon>Ameyamaea</taxon>
    </lineage>
</organism>
<proteinExistence type="predicted"/>
<keyword evidence="2" id="KW-1185">Reference proteome</keyword>
<gene>
    <name evidence="1" type="ORF">HUK82_06900</name>
</gene>
<dbReference type="AlphaFoldDB" id="A0A850PEC8"/>
<name>A0A850PEC8_9PROT</name>
<comment type="caution">
    <text evidence="1">The sequence shown here is derived from an EMBL/GenBank/DDBJ whole genome shotgun (WGS) entry which is preliminary data.</text>
</comment>